<protein>
    <recommendedName>
        <fullName evidence="5">Transmembrane protein</fullName>
    </recommendedName>
</protein>
<evidence type="ECO:0000256" key="2">
    <source>
        <dbReference type="SAM" id="SignalP"/>
    </source>
</evidence>
<name>A0A8S1LWI3_9CILI</name>
<keyword evidence="2" id="KW-0732">Signal</keyword>
<keyword evidence="1" id="KW-1133">Transmembrane helix</keyword>
<accession>A0A8S1LWI3</accession>
<evidence type="ECO:0000313" key="4">
    <source>
        <dbReference type="Proteomes" id="UP000692954"/>
    </source>
</evidence>
<feature type="signal peptide" evidence="2">
    <location>
        <begin position="1"/>
        <end position="17"/>
    </location>
</feature>
<keyword evidence="4" id="KW-1185">Reference proteome</keyword>
<evidence type="ECO:0008006" key="5">
    <source>
        <dbReference type="Google" id="ProtNLM"/>
    </source>
</evidence>
<feature type="transmembrane region" description="Helical" evidence="1">
    <location>
        <begin position="505"/>
        <end position="528"/>
    </location>
</feature>
<keyword evidence="1" id="KW-0472">Membrane</keyword>
<dbReference type="AlphaFoldDB" id="A0A8S1LWI3"/>
<feature type="chain" id="PRO_5035798406" description="Transmembrane protein" evidence="2">
    <location>
        <begin position="18"/>
        <end position="560"/>
    </location>
</feature>
<proteinExistence type="predicted"/>
<comment type="caution">
    <text evidence="3">The sequence shown here is derived from an EMBL/GenBank/DDBJ whole genome shotgun (WGS) entry which is preliminary data.</text>
</comment>
<organism evidence="3 4">
    <name type="scientific">Paramecium sonneborni</name>
    <dbReference type="NCBI Taxonomy" id="65129"/>
    <lineage>
        <taxon>Eukaryota</taxon>
        <taxon>Sar</taxon>
        <taxon>Alveolata</taxon>
        <taxon>Ciliophora</taxon>
        <taxon>Intramacronucleata</taxon>
        <taxon>Oligohymenophorea</taxon>
        <taxon>Peniculida</taxon>
        <taxon>Parameciidae</taxon>
        <taxon>Paramecium</taxon>
    </lineage>
</organism>
<reference evidence="3" key="1">
    <citation type="submission" date="2021-01" db="EMBL/GenBank/DDBJ databases">
        <authorList>
            <consortium name="Genoscope - CEA"/>
            <person name="William W."/>
        </authorList>
    </citation>
    <scope>NUCLEOTIDE SEQUENCE</scope>
</reference>
<dbReference type="EMBL" id="CAJJDN010000022">
    <property type="protein sequence ID" value="CAD8066984.1"/>
    <property type="molecule type" value="Genomic_DNA"/>
</dbReference>
<dbReference type="Proteomes" id="UP000692954">
    <property type="component" value="Unassembled WGS sequence"/>
</dbReference>
<dbReference type="OrthoDB" id="292008at2759"/>
<keyword evidence="1" id="KW-0812">Transmembrane</keyword>
<evidence type="ECO:0000313" key="3">
    <source>
        <dbReference type="EMBL" id="CAD8066984.1"/>
    </source>
</evidence>
<sequence>MIILLVIQIELLLAVSTSRIRSQESQTLQAIFPDTSFKVIHNKQNIFTLNISQAYDVELIDENGKITETPYISLDNLDLDHFQVENECVGFPRHPQLTELMDYRIWNQSDDTYYSDIITTTDYMNLYVVTQDLMLIQFKLNTRFWVVSQQRNQIDLKRYLDVKNEKIRTNALFSCPKGYLNCLVISEYGGIWIPKFIDFDDPNTEIIPQLDKNIIKRTEIKKISTFENIMAIAVGEDGIDIYQFDDKIRSIFNKIIQYLYTISNSQMEIPQNSQIYIIGVKIQDNLLYALDEDQGVFIFDKRNTSSYNLIMKIPIPRTIAFDFYGNTLMVVAETVNHIQYILEIFLDIAAKTYYVNRVYVDDFTFVDIQMTNEFAIFIAEDTHMIIKHSIFNGFVKNNKELVRTFFEDQLIRLQHFTQVIEQSQRYSETNYYVGLSRKSLHAWKFRNYNSFISCNFDSRVEKKYTIKLNASACYQNQQTSSYIQCQMIQKLNVESDGTLLESDSLVVVITVSSIISAIVLIFIVWICTKWRKFVQSIKQKAENLKSMKTYGKIQEQESNA</sequence>
<evidence type="ECO:0000256" key="1">
    <source>
        <dbReference type="SAM" id="Phobius"/>
    </source>
</evidence>
<gene>
    <name evidence="3" type="ORF">PSON_ATCC_30995.1.T0220215</name>
</gene>